<dbReference type="InterPro" id="IPR006115">
    <property type="entry name" value="6PGDH_NADP-bd"/>
</dbReference>
<dbReference type="Gene3D" id="3.40.50.720">
    <property type="entry name" value="NAD(P)-binding Rossmann-like Domain"/>
    <property type="match status" value="1"/>
</dbReference>
<evidence type="ECO:0000313" key="11">
    <source>
        <dbReference type="EMBL" id="EMR68633.1"/>
    </source>
</evidence>
<dbReference type="CDD" id="cd07730">
    <property type="entry name" value="metallo-hydrolase-like_MBL-fold"/>
    <property type="match status" value="1"/>
</dbReference>
<evidence type="ECO:0000256" key="6">
    <source>
        <dbReference type="ARBA" id="ARBA00023027"/>
    </source>
</evidence>
<dbReference type="Gene3D" id="3.60.15.10">
    <property type="entry name" value="Ribonuclease Z/Hydroxyacylglutathione hydrolase-like"/>
    <property type="match status" value="1"/>
</dbReference>
<dbReference type="InterPro" id="IPR013328">
    <property type="entry name" value="6PGD_dom2"/>
</dbReference>
<dbReference type="PANTHER" id="PTHR22981">
    <property type="entry name" value="3-HYDROXYISOBUTYRATE DEHYDROGENASE-RELATED"/>
    <property type="match status" value="1"/>
</dbReference>
<dbReference type="EMBL" id="KB706202">
    <property type="protein sequence ID" value="EMR68633.1"/>
    <property type="molecule type" value="Genomic_DNA"/>
</dbReference>
<dbReference type="GO" id="GO:0008442">
    <property type="term" value="F:3-hydroxyisobutyrate dehydrogenase activity"/>
    <property type="evidence" value="ECO:0007669"/>
    <property type="project" value="UniProtKB-EC"/>
</dbReference>
<dbReference type="SUPFAM" id="SSF48179">
    <property type="entry name" value="6-phosphogluconate dehydrogenase C-terminal domain-like"/>
    <property type="match status" value="1"/>
</dbReference>
<dbReference type="Pfam" id="PF14833">
    <property type="entry name" value="NAD_binding_11"/>
    <property type="match status" value="1"/>
</dbReference>
<evidence type="ECO:0000256" key="3">
    <source>
        <dbReference type="ARBA" id="ARBA00012991"/>
    </source>
</evidence>
<organism evidence="11 12">
    <name type="scientific">Eutypa lata (strain UCR-EL1)</name>
    <name type="common">Grapevine dieback disease fungus</name>
    <name type="synonym">Eutypa armeniacae</name>
    <dbReference type="NCBI Taxonomy" id="1287681"/>
    <lineage>
        <taxon>Eukaryota</taxon>
        <taxon>Fungi</taxon>
        <taxon>Dikarya</taxon>
        <taxon>Ascomycota</taxon>
        <taxon>Pezizomycotina</taxon>
        <taxon>Sordariomycetes</taxon>
        <taxon>Xylariomycetidae</taxon>
        <taxon>Xylariales</taxon>
        <taxon>Diatrypaceae</taxon>
        <taxon>Eutypa</taxon>
    </lineage>
</organism>
<dbReference type="InterPro" id="IPR036866">
    <property type="entry name" value="RibonucZ/Hydroxyglut_hydro"/>
</dbReference>
<comment type="similarity">
    <text evidence="2">Belongs to the HIBADH-related family. 3-hydroxyisobutyrate dehydrogenase subfamily.</text>
</comment>
<dbReference type="SUPFAM" id="SSF51735">
    <property type="entry name" value="NAD(P)-binding Rossmann-fold domains"/>
    <property type="match status" value="1"/>
</dbReference>
<gene>
    <name evidence="11" type="ORF">UCREL1_4352</name>
</gene>
<dbReference type="GO" id="GO:0050661">
    <property type="term" value="F:NADP binding"/>
    <property type="evidence" value="ECO:0007669"/>
    <property type="project" value="InterPro"/>
</dbReference>
<accession>M7SVW0</accession>
<comment type="pathway">
    <text evidence="1">Amino-acid degradation; L-valine degradation.</text>
</comment>
<sequence>MTATTDPKPPVFVTVSALDAGHLTLPERLFITDADPEKSNTVPSLSFLIQHPSPSPSREGSQTTNLVFDLGIKRDLDRYTPSQQIHTAQRQPVITDPDCAASLRYGVPGKGKPKPKKDEVLLDPSKDIDLVIISHVHWDHVGTPSDFSSATFAVGSGTLDLLRNGAGHLYPADLFDEDELPRTRTVEFPVVPGATEYADGSDIPTHTATPENSEAKLPPSASQWSWGRLGGFPNALDLFGDGSVYVIDSPGHLYGHVNLLTRISEAKYVYLGGDCCHDTRILSGKSDIAMYGDGKGGLRSVHVDTNAAKKTLDRIRAFVSLGVMGYPMAKNLRVGLGPETTLLICDVNTEAIARFQKETEGQGPVSVVTNGFEAVKAANTVITMLPGSAAVKAVYLDPGTGVLAGAVAAAAENGSGNALLPPKLIMECGTIETDTITSVAEAAQATSAAKLHSTLTFVDAPVSGGPMGAQAGTLTFMVGCQPAASAQIFPVVKSYLRHMGNADGIFLCGDVGAGTAFKIINNYLSAITSLAASEALNIGVKAGLDPKLLTDVINGSGGQCWVTSKSNPVPGVQDNVPSSRGYEGGFRIELCAKVLGMGSRLAETVGARTVLDRPTLDAFGEAIADERYAGKDARVVYKWLNDSERK</sequence>
<proteinExistence type="inferred from homology"/>
<evidence type="ECO:0000256" key="2">
    <source>
        <dbReference type="ARBA" id="ARBA00006013"/>
    </source>
</evidence>
<evidence type="ECO:0000259" key="9">
    <source>
        <dbReference type="Pfam" id="PF03446"/>
    </source>
</evidence>
<dbReference type="Pfam" id="PF03446">
    <property type="entry name" value="NAD_binding_2"/>
    <property type="match status" value="1"/>
</dbReference>
<dbReference type="EC" id="1.1.1.31" evidence="3"/>
<feature type="region of interest" description="Disordered" evidence="8">
    <location>
        <begin position="199"/>
        <end position="220"/>
    </location>
</feature>
<reference evidence="12" key="1">
    <citation type="journal article" date="2013" name="Genome Announc.">
        <title>Draft genome sequence of the grapevine dieback fungus Eutypa lata UCR-EL1.</title>
        <authorList>
            <person name="Blanco-Ulate B."/>
            <person name="Rolshausen P.E."/>
            <person name="Cantu D."/>
        </authorList>
    </citation>
    <scope>NUCLEOTIDE SEQUENCE [LARGE SCALE GENOMIC DNA]</scope>
    <source>
        <strain evidence="12">UCR-EL1</strain>
    </source>
</reference>
<keyword evidence="5" id="KW-0560">Oxidoreductase</keyword>
<dbReference type="OrthoDB" id="21615at2759"/>
<evidence type="ECO:0000256" key="1">
    <source>
        <dbReference type="ARBA" id="ARBA00005109"/>
    </source>
</evidence>
<evidence type="ECO:0000256" key="4">
    <source>
        <dbReference type="ARBA" id="ARBA00022456"/>
    </source>
</evidence>
<name>M7SVW0_EUTLA</name>
<dbReference type="GO" id="GO:0005739">
    <property type="term" value="C:mitochondrion"/>
    <property type="evidence" value="ECO:0007669"/>
    <property type="project" value="TreeGrafter"/>
</dbReference>
<feature type="domain" description="3-hydroxyisobutyrate dehydrogenase-like NAD-binding" evidence="10">
    <location>
        <begin position="512"/>
        <end position="638"/>
    </location>
</feature>
<feature type="domain" description="6-phosphogluconate dehydrogenase NADP-binding" evidence="9">
    <location>
        <begin position="317"/>
        <end position="495"/>
    </location>
</feature>
<protein>
    <recommendedName>
        <fullName evidence="3">3-hydroxyisobutyrate dehydrogenase</fullName>
        <ecNumber evidence="3">1.1.1.31</ecNumber>
    </recommendedName>
</protein>
<evidence type="ECO:0000256" key="7">
    <source>
        <dbReference type="ARBA" id="ARBA00049197"/>
    </source>
</evidence>
<dbReference type="HOGENOM" id="CLU_443534_0_0_1"/>
<dbReference type="FunFam" id="1.10.1040.10:FF:000056">
    <property type="entry name" value="3-hydroxyisobutyrate dehydrogenase a"/>
    <property type="match status" value="1"/>
</dbReference>
<evidence type="ECO:0000256" key="5">
    <source>
        <dbReference type="ARBA" id="ARBA00023002"/>
    </source>
</evidence>
<evidence type="ECO:0000259" key="10">
    <source>
        <dbReference type="Pfam" id="PF14833"/>
    </source>
</evidence>
<dbReference type="OMA" id="CWADELG"/>
<dbReference type="InterPro" id="IPR036291">
    <property type="entry name" value="NAD(P)-bd_dom_sf"/>
</dbReference>
<dbReference type="SUPFAM" id="SSF56281">
    <property type="entry name" value="Metallo-hydrolase/oxidoreductase"/>
    <property type="match status" value="1"/>
</dbReference>
<dbReference type="AlphaFoldDB" id="M7SVW0"/>
<keyword evidence="4" id="KW-0101">Branched-chain amino acid catabolism</keyword>
<keyword evidence="12" id="KW-1185">Reference proteome</keyword>
<dbReference type="GO" id="GO:0006574">
    <property type="term" value="P:L-valine catabolic process"/>
    <property type="evidence" value="ECO:0007669"/>
    <property type="project" value="TreeGrafter"/>
</dbReference>
<dbReference type="STRING" id="1287681.M7SVW0"/>
<dbReference type="PANTHER" id="PTHR22981:SF7">
    <property type="entry name" value="3-HYDROXYISOBUTYRATE DEHYDROGENASE, MITOCHONDRIAL"/>
    <property type="match status" value="1"/>
</dbReference>
<dbReference type="InterPro" id="IPR008927">
    <property type="entry name" value="6-PGluconate_DH-like_C_sf"/>
</dbReference>
<dbReference type="InterPro" id="IPR029154">
    <property type="entry name" value="HIBADH-like_NADP-bd"/>
</dbReference>
<dbReference type="eggNOG" id="KOG0409">
    <property type="taxonomic scope" value="Eukaryota"/>
</dbReference>
<keyword evidence="6" id="KW-0520">NAD</keyword>
<evidence type="ECO:0000313" key="12">
    <source>
        <dbReference type="Proteomes" id="UP000012174"/>
    </source>
</evidence>
<dbReference type="KEGG" id="ela:UCREL1_4352"/>
<comment type="catalytic activity">
    <reaction evidence="7">
        <text>3-hydroxy-2-methylpropanoate + NAD(+) = 2-methyl-3-oxopropanoate + NADH + H(+)</text>
        <dbReference type="Rhea" id="RHEA:17681"/>
        <dbReference type="ChEBI" id="CHEBI:11805"/>
        <dbReference type="ChEBI" id="CHEBI:15378"/>
        <dbReference type="ChEBI" id="CHEBI:57540"/>
        <dbReference type="ChEBI" id="CHEBI:57700"/>
        <dbReference type="ChEBI" id="CHEBI:57945"/>
        <dbReference type="EC" id="1.1.1.31"/>
    </reaction>
</comment>
<dbReference type="Proteomes" id="UP000012174">
    <property type="component" value="Unassembled WGS sequence"/>
</dbReference>
<dbReference type="Gene3D" id="1.10.1040.10">
    <property type="entry name" value="N-(1-d-carboxylethyl)-l-norvaline Dehydrogenase, domain 2"/>
    <property type="match status" value="1"/>
</dbReference>
<evidence type="ECO:0000256" key="8">
    <source>
        <dbReference type="SAM" id="MobiDB-lite"/>
    </source>
</evidence>
<dbReference type="GO" id="GO:0051287">
    <property type="term" value="F:NAD binding"/>
    <property type="evidence" value="ECO:0007669"/>
    <property type="project" value="InterPro"/>
</dbReference>